<gene>
    <name evidence="1" type="ORF">EPA93_40410</name>
</gene>
<accession>A0A4P6K133</accession>
<organism evidence="1 2">
    <name type="scientific">Ktedonosporobacter rubrisoli</name>
    <dbReference type="NCBI Taxonomy" id="2509675"/>
    <lineage>
        <taxon>Bacteria</taxon>
        <taxon>Bacillati</taxon>
        <taxon>Chloroflexota</taxon>
        <taxon>Ktedonobacteria</taxon>
        <taxon>Ktedonobacterales</taxon>
        <taxon>Ktedonosporobacteraceae</taxon>
        <taxon>Ktedonosporobacter</taxon>
    </lineage>
</organism>
<evidence type="ECO:0000313" key="2">
    <source>
        <dbReference type="Proteomes" id="UP000290365"/>
    </source>
</evidence>
<keyword evidence="1" id="KW-0808">Transferase</keyword>
<dbReference type="RefSeq" id="WP_129892969.1">
    <property type="nucleotide sequence ID" value="NZ_CP035758.1"/>
</dbReference>
<protein>
    <submittedName>
        <fullName evidence="1">GNAT family N-acetyltransferase</fullName>
    </submittedName>
</protein>
<dbReference type="KEGG" id="kbs:EPA93_40410"/>
<dbReference type="AlphaFoldDB" id="A0A4P6K133"/>
<dbReference type="Gene3D" id="3.40.630.30">
    <property type="match status" value="1"/>
</dbReference>
<dbReference type="EMBL" id="CP035758">
    <property type="protein sequence ID" value="QBD81908.1"/>
    <property type="molecule type" value="Genomic_DNA"/>
</dbReference>
<dbReference type="Pfam" id="PF13527">
    <property type="entry name" value="Acetyltransf_9"/>
    <property type="match status" value="1"/>
</dbReference>
<name>A0A4P6K133_KTERU</name>
<proteinExistence type="predicted"/>
<evidence type="ECO:0000313" key="1">
    <source>
        <dbReference type="EMBL" id="QBD81908.1"/>
    </source>
</evidence>
<reference evidence="1 2" key="1">
    <citation type="submission" date="2019-01" db="EMBL/GenBank/DDBJ databases">
        <title>Ktedonosporobacter rubrisoli SCAWS-G2.</title>
        <authorList>
            <person name="Huang Y."/>
            <person name="Yan B."/>
        </authorList>
    </citation>
    <scope>NUCLEOTIDE SEQUENCE [LARGE SCALE GENOMIC DNA]</scope>
    <source>
        <strain evidence="1 2">SCAWS-G2</strain>
    </source>
</reference>
<dbReference type="GO" id="GO:0016740">
    <property type="term" value="F:transferase activity"/>
    <property type="evidence" value="ECO:0007669"/>
    <property type="project" value="UniProtKB-KW"/>
</dbReference>
<sequence length="454" mass="50945">MLLTAPAAAHYRRDLGNGLLLRWSTTSDSENIAHLAGLVFRHKEDEPPDARTMQDVRQLMSDRHPFMSSGDFALVEDIHKEGNPLVACACLWRHRWEYEGIPFAIGRPEIVASDPAYRHRGLIRALFELLHARSAAEGHLLQGITGIPYYYRQFGYEYALEFEGKRIIPLQCIPPAQGDECEAYQLRPATVEDVPSLLTFYHQRRTENAVYTLLPASYWQYIIEQPPEQRQAGIHMIIDRDGAAQGYILASAVIRSQELTVFSMEVAAGTNLLALLPPVLRALQAHGSQLPVRAPEHGPYKQIELRLQAKHPLYKALDKNLTPISQAPYAWYIRIPNLTGFIQHIAPALEQRLARSVVAGYTGELRLDFYRGGLSLDFQQGRLAAVEPWKAPIYSPNPGARIPALTFLKLLLGYRSLDELCHAFPDVIVGGEAAIVLNALFPRRPSQVEDLPIG</sequence>
<dbReference type="InterPro" id="IPR016181">
    <property type="entry name" value="Acyl_CoA_acyltransferase"/>
</dbReference>
<dbReference type="Proteomes" id="UP000290365">
    <property type="component" value="Chromosome"/>
</dbReference>
<keyword evidence="2" id="KW-1185">Reference proteome</keyword>
<dbReference type="SUPFAM" id="SSF55729">
    <property type="entry name" value="Acyl-CoA N-acyltransferases (Nat)"/>
    <property type="match status" value="1"/>
</dbReference>
<dbReference type="OrthoDB" id="157327at2"/>